<evidence type="ECO:0000313" key="2">
    <source>
        <dbReference type="Proteomes" id="UP000273966"/>
    </source>
</evidence>
<comment type="caution">
    <text evidence="1">The sequence shown here is derived from an EMBL/GenBank/DDBJ whole genome shotgun (WGS) entry which is preliminary data.</text>
</comment>
<accession>A0AB74DGZ1</accession>
<dbReference type="AlphaFoldDB" id="A0AB74DGZ1"/>
<dbReference type="Proteomes" id="UP000273966">
    <property type="component" value="Unassembled WGS sequence"/>
</dbReference>
<proteinExistence type="predicted"/>
<sequence>MNRESLYKLIGEVEREKKFRNSLAEKVLIEDVEWAEGLPKELVAAYDRAVEEYKASLTQVMDQALTYLVDGKGQYT</sequence>
<name>A0AB74DGZ1_STRSA</name>
<gene>
    <name evidence="1" type="ORF">D8879_11285</name>
</gene>
<reference evidence="1 2" key="1">
    <citation type="submission" date="2018-11" db="EMBL/GenBank/DDBJ databases">
        <title>Species Designations Belie Phenotypic and Genotypic Heterogeneity in Oral Streptococci.</title>
        <authorList>
            <person name="Velsko I."/>
        </authorList>
    </citation>
    <scope>NUCLEOTIDE SEQUENCE [LARGE SCALE GENOMIC DNA]</scope>
    <source>
        <strain evidence="1 2">BCC16</strain>
    </source>
</reference>
<evidence type="ECO:0000313" key="1">
    <source>
        <dbReference type="EMBL" id="RSI27931.1"/>
    </source>
</evidence>
<organism evidence="1 2">
    <name type="scientific">Streptococcus sanguinis</name>
    <dbReference type="NCBI Taxonomy" id="1305"/>
    <lineage>
        <taxon>Bacteria</taxon>
        <taxon>Bacillati</taxon>
        <taxon>Bacillota</taxon>
        <taxon>Bacilli</taxon>
        <taxon>Lactobacillales</taxon>
        <taxon>Streptococcaceae</taxon>
        <taxon>Streptococcus</taxon>
    </lineage>
</organism>
<dbReference type="EMBL" id="RJMT01000020">
    <property type="protein sequence ID" value="RSI27931.1"/>
    <property type="molecule type" value="Genomic_DNA"/>
</dbReference>
<protein>
    <submittedName>
        <fullName evidence="1">Uncharacterized protein</fullName>
    </submittedName>
</protein>
<dbReference type="RefSeq" id="WP_061592348.1">
    <property type="nucleotide sequence ID" value="NZ_CP071419.1"/>
</dbReference>